<dbReference type="Gene3D" id="3.90.180.10">
    <property type="entry name" value="Medium-chain alcohol dehydrogenases, catalytic domain"/>
    <property type="match status" value="1"/>
</dbReference>
<evidence type="ECO:0000313" key="3">
    <source>
        <dbReference type="Proteomes" id="UP000250928"/>
    </source>
</evidence>
<dbReference type="SUPFAM" id="SSF51735">
    <property type="entry name" value="NAD(P)-binding Rossmann-fold domains"/>
    <property type="match status" value="1"/>
</dbReference>
<feature type="domain" description="Alcohol dehydrogenase-like C-terminal" evidence="1">
    <location>
        <begin position="4"/>
        <end position="122"/>
    </location>
</feature>
<dbReference type="InterPro" id="IPR013149">
    <property type="entry name" value="ADH-like_C"/>
</dbReference>
<reference evidence="2 3" key="1">
    <citation type="submission" date="2018-01" db="EMBL/GenBank/DDBJ databases">
        <title>Novel co-symbiosis in the lucinid bivalve Phacoides pectinatus.</title>
        <authorList>
            <person name="Lim S.J."/>
            <person name="Davis B.G."/>
            <person name="Gill D.E."/>
            <person name="Engel A.S."/>
            <person name="Anderson L.C."/>
            <person name="Campbell B.J."/>
        </authorList>
    </citation>
    <scope>NUCLEOTIDE SEQUENCE [LARGE SCALE GENOMIC DNA]</scope>
    <source>
        <strain evidence="2">N3_P5</strain>
    </source>
</reference>
<organism evidence="2 3">
    <name type="scientific">Candidatus Sedimenticola endophacoides</name>
    <dbReference type="NCBI Taxonomy" id="2548426"/>
    <lineage>
        <taxon>Bacteria</taxon>
        <taxon>Pseudomonadati</taxon>
        <taxon>Pseudomonadota</taxon>
        <taxon>Gammaproteobacteria</taxon>
        <taxon>Chromatiales</taxon>
        <taxon>Sedimenticolaceae</taxon>
        <taxon>Sedimenticola</taxon>
    </lineage>
</organism>
<dbReference type="AlphaFoldDB" id="A0A6N4DVL1"/>
<feature type="non-terminal residue" evidence="2">
    <location>
        <position position="1"/>
    </location>
</feature>
<proteinExistence type="predicted"/>
<dbReference type="Pfam" id="PF00107">
    <property type="entry name" value="ADH_zinc_N"/>
    <property type="match status" value="1"/>
</dbReference>
<evidence type="ECO:0000259" key="1">
    <source>
        <dbReference type="Pfam" id="PF00107"/>
    </source>
</evidence>
<dbReference type="Proteomes" id="UP000250928">
    <property type="component" value="Unassembled WGS sequence"/>
</dbReference>
<dbReference type="Gene3D" id="3.40.50.720">
    <property type="entry name" value="NAD(P)-binding Rossmann-like Domain"/>
    <property type="match status" value="1"/>
</dbReference>
<name>A0A6N4DVL1_9GAMM</name>
<comment type="caution">
    <text evidence="2">The sequence shown here is derived from an EMBL/GenBank/DDBJ whole genome shotgun (WGS) entry which is preliminary data.</text>
</comment>
<dbReference type="InterPro" id="IPR036291">
    <property type="entry name" value="NAD(P)-bd_dom_sf"/>
</dbReference>
<dbReference type="EMBL" id="PQCO01000169">
    <property type="protein sequence ID" value="PUE03004.1"/>
    <property type="molecule type" value="Genomic_DNA"/>
</dbReference>
<accession>A0A6N4DVL1</accession>
<protein>
    <submittedName>
        <fullName evidence="2">Oxidoreductase</fullName>
    </submittedName>
</protein>
<evidence type="ECO:0000313" key="2">
    <source>
        <dbReference type="EMBL" id="PUE03004.1"/>
    </source>
</evidence>
<sequence>SLLSRLGYRVSAVTGRESTRAYLTGLGAAEIITREEMNQPSRPLETQRWAGAIDTVGGPILARTLAEMAYNGAVAACGLAADFRLETTVMPFILRNVSLRGVDSVSCPLPRRTEAWRQLAQLLPESAYEQMCRVVSLEEVPEAAAQIMRGEVRGRVLVDPNR</sequence>
<gene>
    <name evidence="2" type="ORF">C3L24_05265</name>
</gene>